<protein>
    <recommendedName>
        <fullName evidence="8">Sulfatase-modifying factor enzyme domain-containing protein</fullName>
    </recommendedName>
</protein>
<dbReference type="Pfam" id="PF15999">
    <property type="entry name" value="DUF4774"/>
    <property type="match status" value="1"/>
</dbReference>
<feature type="domain" description="Sulfatase-modifying factor enzyme-like" evidence="4">
    <location>
        <begin position="424"/>
        <end position="598"/>
    </location>
</feature>
<evidence type="ECO:0000313" key="6">
    <source>
        <dbReference type="EMBL" id="KAH0819484.1"/>
    </source>
</evidence>
<dbReference type="InterPro" id="IPR042095">
    <property type="entry name" value="SUMF_sf"/>
</dbReference>
<comment type="similarity">
    <text evidence="1">Belongs to the sulfatase-modifying factor family.</text>
</comment>
<feature type="region of interest" description="Disordered" evidence="2">
    <location>
        <begin position="356"/>
        <end position="384"/>
    </location>
</feature>
<feature type="region of interest" description="Disordered" evidence="2">
    <location>
        <begin position="148"/>
        <end position="184"/>
    </location>
</feature>
<dbReference type="GO" id="GO:0120147">
    <property type="term" value="F:formylglycine-generating oxidase activity"/>
    <property type="evidence" value="ECO:0007669"/>
    <property type="project" value="TreeGrafter"/>
</dbReference>
<dbReference type="Pfam" id="PF03781">
    <property type="entry name" value="FGE-sulfatase"/>
    <property type="match status" value="1"/>
</dbReference>
<dbReference type="InterPro" id="IPR005532">
    <property type="entry name" value="SUMF_dom"/>
</dbReference>
<evidence type="ECO:0008006" key="8">
    <source>
        <dbReference type="Google" id="ProtNLM"/>
    </source>
</evidence>
<feature type="signal peptide" evidence="3">
    <location>
        <begin position="1"/>
        <end position="17"/>
    </location>
</feature>
<evidence type="ECO:0000313" key="7">
    <source>
        <dbReference type="Proteomes" id="UP000719412"/>
    </source>
</evidence>
<reference evidence="6" key="1">
    <citation type="journal article" date="2020" name="J Insects Food Feed">
        <title>The yellow mealworm (Tenebrio molitor) genome: a resource for the emerging insects as food and feed industry.</title>
        <authorList>
            <person name="Eriksson T."/>
            <person name="Andere A."/>
            <person name="Kelstrup H."/>
            <person name="Emery V."/>
            <person name="Picard C."/>
        </authorList>
    </citation>
    <scope>NUCLEOTIDE SEQUENCE</scope>
    <source>
        <strain evidence="6">Stoneville</strain>
        <tissue evidence="6">Whole head</tissue>
    </source>
</reference>
<dbReference type="Proteomes" id="UP000719412">
    <property type="component" value="Unassembled WGS sequence"/>
</dbReference>
<proteinExistence type="inferred from homology"/>
<name>A0A8J6HRP4_TENMO</name>
<dbReference type="SUPFAM" id="SSF56436">
    <property type="entry name" value="C-type lectin-like"/>
    <property type="match status" value="1"/>
</dbReference>
<keyword evidence="7" id="KW-1185">Reference proteome</keyword>
<comment type="caution">
    <text evidence="6">The sequence shown here is derived from an EMBL/GenBank/DDBJ whole genome shotgun (WGS) entry which is preliminary data.</text>
</comment>
<reference evidence="6" key="2">
    <citation type="submission" date="2021-08" db="EMBL/GenBank/DDBJ databases">
        <authorList>
            <person name="Eriksson T."/>
        </authorList>
    </citation>
    <scope>NUCLEOTIDE SEQUENCE</scope>
    <source>
        <strain evidence="6">Stoneville</strain>
        <tissue evidence="6">Whole head</tissue>
    </source>
</reference>
<accession>A0A8J6HRP4</accession>
<evidence type="ECO:0000259" key="4">
    <source>
        <dbReference type="Pfam" id="PF03781"/>
    </source>
</evidence>
<feature type="chain" id="PRO_5035161232" description="Sulfatase-modifying factor enzyme domain-containing protein" evidence="3">
    <location>
        <begin position="18"/>
        <end position="613"/>
    </location>
</feature>
<dbReference type="PANTHER" id="PTHR23150:SF19">
    <property type="entry name" value="FORMYLGLYCINE-GENERATING ENZYME"/>
    <property type="match status" value="1"/>
</dbReference>
<gene>
    <name evidence="6" type="ORF">GEV33_003307</name>
</gene>
<dbReference type="InterPro" id="IPR031942">
    <property type="entry name" value="DUF4774"/>
</dbReference>
<dbReference type="InterPro" id="IPR051043">
    <property type="entry name" value="Sulfatase_Mod_Factor_Kinase"/>
</dbReference>
<dbReference type="InterPro" id="IPR016187">
    <property type="entry name" value="CTDL_fold"/>
</dbReference>
<keyword evidence="3" id="KW-0732">Signal</keyword>
<sequence length="613" mass="68622">MLFHIALIIAVVCSSQGLPRPESPQAPSRTVEPKQVLYVPERQQYPQQQYPSELQYDLSLLDPQFQIPSYNFIGDKQHFPRVQPQIVLYHGGAAPGQSFLLQPGSPPGNFLVPQPGPNVILRDAPAPPRPLFVAGYPKPAHIPPIEKDAEEVPTNPSKIPPFTPKGENKPEKLETFNEDDNSKKQGTEADVLAAADRNPAFNPKTNLRPGQRFFILNGQPLFSNFPYNNQLYPGVHPSVNLKYAQIAPSFISQPASKNVSPFQNVLFRNGQIDDVSATHRLAGSDLQQAYPENLVLLNQPPFQDDSLFRNPLPAFQQTKELKPQLREEIKQQDNFGIFQLKENSDQDNDAVIIEAREQDEGSNAPDTEAEVVSAADKPSEPTISQAQPGAIALAGPGGVAAAAPRGTAFVGKEGVAISTSFDSSDMVLIDSATFEMGTNKPVFESDHEGPVRNVSVNSFYLDMYEVSNEKFNEFIQKTGYITEAEQFGDSFIFEMLVPESEREKYKDFRAVQAPWWIKMKGVTWNHPEGKDSTIDERMDHPVIHVSWNDAKKYCDFVGKRLPTEAEWEMACRAGLKQKLYPWGNKLNPKGEHWHMTYSYYTNNSYRLTSITSF</sequence>
<evidence type="ECO:0000256" key="1">
    <source>
        <dbReference type="ARBA" id="ARBA00005310"/>
    </source>
</evidence>
<dbReference type="PANTHER" id="PTHR23150">
    <property type="entry name" value="SULFATASE MODIFYING FACTOR 1, 2"/>
    <property type="match status" value="1"/>
</dbReference>
<organism evidence="6 7">
    <name type="scientific">Tenebrio molitor</name>
    <name type="common">Yellow mealworm beetle</name>
    <dbReference type="NCBI Taxonomy" id="7067"/>
    <lineage>
        <taxon>Eukaryota</taxon>
        <taxon>Metazoa</taxon>
        <taxon>Ecdysozoa</taxon>
        <taxon>Arthropoda</taxon>
        <taxon>Hexapoda</taxon>
        <taxon>Insecta</taxon>
        <taxon>Pterygota</taxon>
        <taxon>Neoptera</taxon>
        <taxon>Endopterygota</taxon>
        <taxon>Coleoptera</taxon>
        <taxon>Polyphaga</taxon>
        <taxon>Cucujiformia</taxon>
        <taxon>Tenebrionidae</taxon>
        <taxon>Tenebrio</taxon>
    </lineage>
</organism>
<feature type="domain" description="DUF4774" evidence="5">
    <location>
        <begin position="386"/>
        <end position="418"/>
    </location>
</feature>
<evidence type="ECO:0000256" key="3">
    <source>
        <dbReference type="SAM" id="SignalP"/>
    </source>
</evidence>
<dbReference type="GO" id="GO:0005783">
    <property type="term" value="C:endoplasmic reticulum"/>
    <property type="evidence" value="ECO:0007669"/>
    <property type="project" value="TreeGrafter"/>
</dbReference>
<dbReference type="AlphaFoldDB" id="A0A8J6HRP4"/>
<feature type="compositionally biased region" description="Basic and acidic residues" evidence="2">
    <location>
        <begin position="166"/>
        <end position="184"/>
    </location>
</feature>
<dbReference type="Gene3D" id="3.90.1580.10">
    <property type="entry name" value="paralog of FGE (formylglycine-generating enzyme)"/>
    <property type="match status" value="1"/>
</dbReference>
<evidence type="ECO:0000259" key="5">
    <source>
        <dbReference type="Pfam" id="PF15999"/>
    </source>
</evidence>
<dbReference type="EMBL" id="JABDTM020014418">
    <property type="protein sequence ID" value="KAH0819484.1"/>
    <property type="molecule type" value="Genomic_DNA"/>
</dbReference>
<evidence type="ECO:0000256" key="2">
    <source>
        <dbReference type="SAM" id="MobiDB-lite"/>
    </source>
</evidence>